<proteinExistence type="predicted"/>
<keyword evidence="1" id="KW-1133">Transmembrane helix</keyword>
<accession>A0ABW9LGA2</accession>
<evidence type="ECO:0000313" key="2">
    <source>
        <dbReference type="EMBL" id="MFN6546937.1"/>
    </source>
</evidence>
<feature type="transmembrane region" description="Helical" evidence="1">
    <location>
        <begin position="223"/>
        <end position="245"/>
    </location>
</feature>
<organism evidence="2 3">
    <name type="scientific">Mycolicibacterium nivoides</name>
    <dbReference type="NCBI Taxonomy" id="2487344"/>
    <lineage>
        <taxon>Bacteria</taxon>
        <taxon>Bacillati</taxon>
        <taxon>Actinomycetota</taxon>
        <taxon>Actinomycetes</taxon>
        <taxon>Mycobacteriales</taxon>
        <taxon>Mycobacteriaceae</taxon>
        <taxon>Mycolicibacterium</taxon>
    </lineage>
</organism>
<feature type="transmembrane region" description="Helical" evidence="1">
    <location>
        <begin position="58"/>
        <end position="80"/>
    </location>
</feature>
<dbReference type="RefSeq" id="WP_409544878.1">
    <property type="nucleotide sequence ID" value="NZ_JBKBDD010000012.1"/>
</dbReference>
<keyword evidence="3" id="KW-1185">Reference proteome</keyword>
<evidence type="ECO:0000313" key="3">
    <source>
        <dbReference type="Proteomes" id="UP001635816"/>
    </source>
</evidence>
<sequence>MIAAHNDGFKRADSPEQPSSVSAVWGSVLALGVLVGLDPMRLGITLLVISRPRPVQNLLMFGAGCVTATIPTLVIPLTLLHLTPMFKSTAESWAKSSTGGYIQIGMGSVALMTATVLTVHFWVRQRATVPAPEGGTSTLVSEANTSTPVSRLLARAQDAPAEGGSVFRRLLRRGHDAWEDGSLWVSFVIGFSFAGAPPDVALFLLAIVVVSGAAVGTQITATIAFVVGMLAVVEVVLVSYLAAPAKTEAIVQRLHDWAWAHHRKILVAMCVLAGTMLIAKGLNSI</sequence>
<comment type="caution">
    <text evidence="2">The sequence shown here is derived from an EMBL/GenBank/DDBJ whole genome shotgun (WGS) entry which is preliminary data.</text>
</comment>
<keyword evidence="1" id="KW-0472">Membrane</keyword>
<dbReference type="Pfam" id="PF11139">
    <property type="entry name" value="SfLAP"/>
    <property type="match status" value="1"/>
</dbReference>
<keyword evidence="1" id="KW-0812">Transmembrane</keyword>
<dbReference type="Proteomes" id="UP001635816">
    <property type="component" value="Unassembled WGS sequence"/>
</dbReference>
<feature type="transmembrane region" description="Helical" evidence="1">
    <location>
        <begin position="100"/>
        <end position="123"/>
    </location>
</feature>
<evidence type="ECO:0000256" key="1">
    <source>
        <dbReference type="SAM" id="Phobius"/>
    </source>
</evidence>
<feature type="transmembrane region" description="Helical" evidence="1">
    <location>
        <begin position="265"/>
        <end position="282"/>
    </location>
</feature>
<feature type="transmembrane region" description="Helical" evidence="1">
    <location>
        <begin position="20"/>
        <end position="37"/>
    </location>
</feature>
<gene>
    <name evidence="2" type="ORF">ACK4CT_27450</name>
</gene>
<name>A0ABW9LGA2_9MYCO</name>
<dbReference type="InterPro" id="IPR021315">
    <property type="entry name" value="Gap/Sap"/>
</dbReference>
<dbReference type="EMBL" id="JBKBDD010000012">
    <property type="protein sequence ID" value="MFN6546937.1"/>
    <property type="molecule type" value="Genomic_DNA"/>
</dbReference>
<reference evidence="2 3" key="1">
    <citation type="submission" date="2024-12" db="EMBL/GenBank/DDBJ databases">
        <title>The coexistence of Mycolicibacterium septicum and Mycolicibacterium nivoides in clinical samples.</title>
        <authorList>
            <person name="Wang C."/>
            <person name="Feng Y."/>
            <person name="Zong Z."/>
        </authorList>
    </citation>
    <scope>NUCLEOTIDE SEQUENCE [LARGE SCALE GENOMIC DNA]</scope>
    <source>
        <strain evidence="2 3">120309</strain>
    </source>
</reference>
<protein>
    <submittedName>
        <fullName evidence="2">GAP family protein</fullName>
    </submittedName>
</protein>